<dbReference type="Gene3D" id="3.40.309.10">
    <property type="entry name" value="Aldehyde Dehydrogenase, Chain A, domain 2"/>
    <property type="match status" value="1"/>
</dbReference>
<dbReference type="InterPro" id="IPR016161">
    <property type="entry name" value="Ald_DH/histidinol_DH"/>
</dbReference>
<dbReference type="PROSITE" id="PS00687">
    <property type="entry name" value="ALDEHYDE_DEHYDR_GLU"/>
    <property type="match status" value="1"/>
</dbReference>
<proteinExistence type="inferred from homology"/>
<accession>A0A064CID6</accession>
<keyword evidence="2 4" id="KW-0560">Oxidoreductase</keyword>
<dbReference type="InterPro" id="IPR015590">
    <property type="entry name" value="Aldehyde_DH_dom"/>
</dbReference>
<feature type="domain" description="Aldehyde dehydrogenase" evidence="5">
    <location>
        <begin position="9"/>
        <end position="465"/>
    </location>
</feature>
<dbReference type="FunFam" id="3.40.309.10:FF:000009">
    <property type="entry name" value="Aldehyde dehydrogenase A"/>
    <property type="match status" value="1"/>
</dbReference>
<evidence type="ECO:0000313" key="6">
    <source>
        <dbReference type="EMBL" id="KDE98552.1"/>
    </source>
</evidence>
<dbReference type="InterPro" id="IPR016163">
    <property type="entry name" value="Ald_DH_C"/>
</dbReference>
<dbReference type="eggNOG" id="COG1012">
    <property type="taxonomic scope" value="Bacteria"/>
</dbReference>
<dbReference type="Gene3D" id="3.40.605.10">
    <property type="entry name" value="Aldehyde Dehydrogenase, Chain A, domain 1"/>
    <property type="match status" value="1"/>
</dbReference>
<name>A0A064CID6_9MYCO</name>
<dbReference type="Proteomes" id="UP000022835">
    <property type="component" value="Unassembled WGS sequence"/>
</dbReference>
<dbReference type="SUPFAM" id="SSF53720">
    <property type="entry name" value="ALDH-like"/>
    <property type="match status" value="1"/>
</dbReference>
<evidence type="ECO:0000256" key="2">
    <source>
        <dbReference type="ARBA" id="ARBA00023002"/>
    </source>
</evidence>
<dbReference type="GO" id="GO:0016620">
    <property type="term" value="F:oxidoreductase activity, acting on the aldehyde or oxo group of donors, NAD or NADP as acceptor"/>
    <property type="evidence" value="ECO:0007669"/>
    <property type="project" value="InterPro"/>
</dbReference>
<dbReference type="RefSeq" id="WP_036340175.1">
    <property type="nucleotide sequence ID" value="NZ_JALN02000001.1"/>
</dbReference>
<dbReference type="Pfam" id="PF00171">
    <property type="entry name" value="Aldedh"/>
    <property type="match status" value="1"/>
</dbReference>
<reference evidence="6" key="1">
    <citation type="submission" date="2014-05" db="EMBL/GenBank/DDBJ databases">
        <title>Genome sequence of Mycobacterium aromaticivorans strain JS19b1T (= DSM 45407T).</title>
        <authorList>
            <person name="Kwak Y."/>
            <person name="Park G.-S."/>
            <person name="Li Q.X."/>
            <person name="Lee S.-E."/>
            <person name="Shin J.-H."/>
        </authorList>
    </citation>
    <scope>NUCLEOTIDE SEQUENCE [LARGE SCALE GENOMIC DNA]</scope>
    <source>
        <strain evidence="6">JS19b1</strain>
    </source>
</reference>
<dbReference type="CDD" id="cd07099">
    <property type="entry name" value="ALDH_DDALDH"/>
    <property type="match status" value="1"/>
</dbReference>
<comment type="similarity">
    <text evidence="1 4">Belongs to the aldehyde dehydrogenase family.</text>
</comment>
<sequence>MTAVEPKADKATITVRNPADGRVAGFVPVDGPDAVAAKARELRLFQTEWEEIGPRGRKVWMYKWQDWILDNADHLTEVLMSESGKSRNDASLEPVAIADSIKYWAGNAEAFLADAHPKPHSPLYKIKKLTTRYRPYQLVGIIEPWNFPLAMLALDVVPALAAGAAVLLKPSEVTPLSAVEFARGWTEVGAPPVLSLATGYGETGAAVINNADYIHFTGSTATGRKVAVACAERLIPFSLELGGKDPAIVLADADIDRAANGIAWGGMFNSGQVCISVERVYVEAPVYDEFIGKLTANVRNLAQGQEDSGFKYDTGAMATAAQRDIVDGHVKDAVAAGARVLTGGKPTGVGTFYQPTVLADVTPTMSCIAEETFGPTLPVVKVADEEEAIRLANDSKYGLSATVWTGDIERGERVARRLECGAVNINDALTNVFCPSLPMGGWKDSGIGYRAGGPSGLIKFCRQQAITAPRIPTQKSELVWYSSSRRQGRIALAAMRAFAGTGVRRFGLRPKN</sequence>
<evidence type="ECO:0000256" key="1">
    <source>
        <dbReference type="ARBA" id="ARBA00009986"/>
    </source>
</evidence>
<keyword evidence="7" id="KW-1185">Reference proteome</keyword>
<dbReference type="InterPro" id="IPR029510">
    <property type="entry name" value="Ald_DH_CS_GLU"/>
</dbReference>
<dbReference type="AlphaFoldDB" id="A0A064CID6"/>
<evidence type="ECO:0000259" key="5">
    <source>
        <dbReference type="Pfam" id="PF00171"/>
    </source>
</evidence>
<comment type="caution">
    <text evidence="6">The sequence shown here is derived from an EMBL/GenBank/DDBJ whole genome shotgun (WGS) entry which is preliminary data.</text>
</comment>
<evidence type="ECO:0000313" key="7">
    <source>
        <dbReference type="Proteomes" id="UP000022835"/>
    </source>
</evidence>
<dbReference type="STRING" id="1440774.Y900_006260"/>
<feature type="active site" evidence="3">
    <location>
        <position position="240"/>
    </location>
</feature>
<dbReference type="InterPro" id="IPR016162">
    <property type="entry name" value="Ald_DH_N"/>
</dbReference>
<evidence type="ECO:0000256" key="4">
    <source>
        <dbReference type="RuleBase" id="RU003345"/>
    </source>
</evidence>
<dbReference type="OrthoDB" id="6882680at2"/>
<protein>
    <submittedName>
        <fullName evidence="6">Aldehyde dehydrogenase</fullName>
    </submittedName>
</protein>
<organism evidence="6 7">
    <name type="scientific">Mycolicibacterium aromaticivorans JS19b1 = JCM 16368</name>
    <dbReference type="NCBI Taxonomy" id="1440774"/>
    <lineage>
        <taxon>Bacteria</taxon>
        <taxon>Bacillati</taxon>
        <taxon>Actinomycetota</taxon>
        <taxon>Actinomycetes</taxon>
        <taxon>Mycobacteriales</taxon>
        <taxon>Mycobacteriaceae</taxon>
        <taxon>Mycolicibacterium</taxon>
    </lineage>
</organism>
<evidence type="ECO:0000256" key="3">
    <source>
        <dbReference type="PROSITE-ProRule" id="PRU10007"/>
    </source>
</evidence>
<dbReference type="EMBL" id="JALN02000001">
    <property type="protein sequence ID" value="KDE98552.1"/>
    <property type="molecule type" value="Genomic_DNA"/>
</dbReference>
<gene>
    <name evidence="6" type="ORF">Y900_006260</name>
</gene>
<dbReference type="PANTHER" id="PTHR11699">
    <property type="entry name" value="ALDEHYDE DEHYDROGENASE-RELATED"/>
    <property type="match status" value="1"/>
</dbReference>